<dbReference type="AlphaFoldDB" id="A0A0N5B7A2"/>
<dbReference type="GO" id="GO:0046872">
    <property type="term" value="F:metal ion binding"/>
    <property type="evidence" value="ECO:0007669"/>
    <property type="project" value="UniProtKB-KW"/>
</dbReference>
<evidence type="ECO:0000256" key="3">
    <source>
        <dbReference type="ARBA" id="ARBA00022723"/>
    </source>
</evidence>
<feature type="binding site" evidence="6">
    <location>
        <position position="309"/>
    </location>
    <ligand>
        <name>Zn(2+)</name>
        <dbReference type="ChEBI" id="CHEBI:29105"/>
    </ligand>
</feature>
<keyword evidence="8" id="KW-1185">Reference proteome</keyword>
<feature type="binding site" evidence="6">
    <location>
        <position position="239"/>
    </location>
    <ligand>
        <name>Zn(2+)</name>
        <dbReference type="ChEBI" id="CHEBI:29105"/>
    </ligand>
</feature>
<accession>A0A0N5B7A2</accession>
<protein>
    <submittedName>
        <fullName evidence="9">Hcy-binding domain-containing protein</fullName>
    </submittedName>
</protein>
<dbReference type="InterPro" id="IPR036589">
    <property type="entry name" value="HCY_dom_sf"/>
</dbReference>
<dbReference type="GO" id="GO:0008898">
    <property type="term" value="F:S-adenosylmethionine-homocysteine S-methyltransferase activity"/>
    <property type="evidence" value="ECO:0007669"/>
    <property type="project" value="TreeGrafter"/>
</dbReference>
<dbReference type="PROSITE" id="PS50970">
    <property type="entry name" value="HCY"/>
    <property type="match status" value="1"/>
</dbReference>
<comment type="pathway">
    <text evidence="5">Amino-acid biosynthesis; L-methionine biosynthesis via de novo pathway.</text>
</comment>
<sequence length="381" mass="43979">MSYRILDGGLGTTIQKMYSNNRQGNQTYIDHGFFSFNLTIDKKLLELANVHMEFLKNYSETLYTSHYQVSIPKLYKKLKNLNEIWHLLKISYEIPKCIMKFYGNDARNLSSFPSVFVSCGPMATYFQNKYEYYDLKCHPLYKNGIYENEIVDMYYKIQVQSLISLSPECIMFETFSLYDEIKSLIKVLNDLPSNVYSNICFGLSITCKDEKVTFGGCNIVEIFTLVSESRKFKYFGINCTYPKCISKVLQSLSTFNCANNNLEIIIKSNKGDIMYENGLPHVVEGAKMFFEYVDEWSKILPIAGIGGCCGVLPEDIGKLHRKKHNINSIIENQSMVKEEDLKFLIEKVIGDSEESCSNKHPGIEVKDLEKFYELVKNHKLE</sequence>
<evidence type="ECO:0000256" key="5">
    <source>
        <dbReference type="ARBA" id="ARBA00034478"/>
    </source>
</evidence>
<evidence type="ECO:0000256" key="4">
    <source>
        <dbReference type="ARBA" id="ARBA00022833"/>
    </source>
</evidence>
<dbReference type="GO" id="GO:0009086">
    <property type="term" value="P:methionine biosynthetic process"/>
    <property type="evidence" value="ECO:0007669"/>
    <property type="project" value="TreeGrafter"/>
</dbReference>
<dbReference type="GO" id="GO:0033528">
    <property type="term" value="P:S-methylmethionine cycle"/>
    <property type="evidence" value="ECO:0007669"/>
    <property type="project" value="TreeGrafter"/>
</dbReference>
<comment type="cofactor">
    <cofactor evidence="6">
        <name>Zn(2+)</name>
        <dbReference type="ChEBI" id="CHEBI:29105"/>
    </cofactor>
</comment>
<keyword evidence="2 6" id="KW-0808">Transferase</keyword>
<dbReference type="SUPFAM" id="SSF82282">
    <property type="entry name" value="Homocysteine S-methyltransferase"/>
    <property type="match status" value="1"/>
</dbReference>
<dbReference type="InterPro" id="IPR051486">
    <property type="entry name" value="Hcy_S-methyltransferase"/>
</dbReference>
<feature type="domain" description="Hcy-binding" evidence="7">
    <location>
        <begin position="1"/>
        <end position="323"/>
    </location>
</feature>
<dbReference type="Gene3D" id="3.20.20.330">
    <property type="entry name" value="Homocysteine-binding-like domain"/>
    <property type="match status" value="1"/>
</dbReference>
<organism evidence="8 9">
    <name type="scientific">Strongyloides papillosus</name>
    <name type="common">Intestinal threadworm</name>
    <dbReference type="NCBI Taxonomy" id="174720"/>
    <lineage>
        <taxon>Eukaryota</taxon>
        <taxon>Metazoa</taxon>
        <taxon>Ecdysozoa</taxon>
        <taxon>Nematoda</taxon>
        <taxon>Chromadorea</taxon>
        <taxon>Rhabditida</taxon>
        <taxon>Tylenchina</taxon>
        <taxon>Panagrolaimomorpha</taxon>
        <taxon>Strongyloidoidea</taxon>
        <taxon>Strongyloididae</taxon>
        <taxon>Strongyloides</taxon>
    </lineage>
</organism>
<evidence type="ECO:0000256" key="6">
    <source>
        <dbReference type="PROSITE-ProRule" id="PRU00333"/>
    </source>
</evidence>
<dbReference type="WBParaSite" id="SPAL_0000192900.1">
    <property type="protein sequence ID" value="SPAL_0000192900.1"/>
    <property type="gene ID" value="SPAL_0000192900"/>
</dbReference>
<dbReference type="Proteomes" id="UP000046392">
    <property type="component" value="Unplaced"/>
</dbReference>
<evidence type="ECO:0000313" key="9">
    <source>
        <dbReference type="WBParaSite" id="SPAL_0000192900.1"/>
    </source>
</evidence>
<dbReference type="GO" id="GO:0032259">
    <property type="term" value="P:methylation"/>
    <property type="evidence" value="ECO:0007669"/>
    <property type="project" value="UniProtKB-KW"/>
</dbReference>
<evidence type="ECO:0000259" key="7">
    <source>
        <dbReference type="PROSITE" id="PS50970"/>
    </source>
</evidence>
<proteinExistence type="predicted"/>
<dbReference type="STRING" id="174720.A0A0N5B7A2"/>
<evidence type="ECO:0000256" key="2">
    <source>
        <dbReference type="ARBA" id="ARBA00022679"/>
    </source>
</evidence>
<name>A0A0N5B7A2_STREA</name>
<feature type="binding site" evidence="6">
    <location>
        <position position="308"/>
    </location>
    <ligand>
        <name>Zn(2+)</name>
        <dbReference type="ChEBI" id="CHEBI:29105"/>
    </ligand>
</feature>
<reference evidence="9" key="1">
    <citation type="submission" date="2017-02" db="UniProtKB">
        <authorList>
            <consortium name="WormBaseParasite"/>
        </authorList>
    </citation>
    <scope>IDENTIFICATION</scope>
</reference>
<keyword evidence="3 6" id="KW-0479">Metal-binding</keyword>
<evidence type="ECO:0000313" key="8">
    <source>
        <dbReference type="Proteomes" id="UP000046392"/>
    </source>
</evidence>
<evidence type="ECO:0000256" key="1">
    <source>
        <dbReference type="ARBA" id="ARBA00022603"/>
    </source>
</evidence>
<dbReference type="Pfam" id="PF02574">
    <property type="entry name" value="S-methyl_trans"/>
    <property type="match status" value="1"/>
</dbReference>
<dbReference type="PANTHER" id="PTHR46015:SF1">
    <property type="entry name" value="HOMOCYSTEINE S-METHYLTRANSFERASE-LIKE ISOFORM 1"/>
    <property type="match status" value="1"/>
</dbReference>
<dbReference type="InterPro" id="IPR003726">
    <property type="entry name" value="HCY_dom"/>
</dbReference>
<dbReference type="PANTHER" id="PTHR46015">
    <property type="entry name" value="ZGC:172121"/>
    <property type="match status" value="1"/>
</dbReference>
<keyword evidence="1 6" id="KW-0489">Methyltransferase</keyword>
<keyword evidence="4 6" id="KW-0862">Zinc</keyword>